<name>A0A1G6JXY4_9BACT</name>
<evidence type="ECO:0000313" key="2">
    <source>
        <dbReference type="EMBL" id="TGG88338.1"/>
    </source>
</evidence>
<gene>
    <name evidence="2" type="ORF">E4650_04665</name>
    <name evidence="1" type="ORF">SAMN04488588_0652</name>
</gene>
<dbReference type="SUPFAM" id="SSF52540">
    <property type="entry name" value="P-loop containing nucleoside triphosphate hydrolases"/>
    <property type="match status" value="1"/>
</dbReference>
<accession>A0A1G6JXY4</accession>
<dbReference type="PANTHER" id="PTHR11669:SF8">
    <property type="entry name" value="DNA POLYMERASE III SUBUNIT DELTA"/>
    <property type="match status" value="1"/>
</dbReference>
<dbReference type="STRING" id="28234.SAMN04488588_0652"/>
<proteinExistence type="predicted"/>
<dbReference type="EMBL" id="FMYV01000002">
    <property type="protein sequence ID" value="SDC22876.1"/>
    <property type="molecule type" value="Genomic_DNA"/>
</dbReference>
<dbReference type="Gene3D" id="3.40.50.300">
    <property type="entry name" value="P-loop containing nucleotide triphosphate hydrolases"/>
    <property type="match status" value="1"/>
</dbReference>
<dbReference type="GO" id="GO:0006261">
    <property type="term" value="P:DNA-templated DNA replication"/>
    <property type="evidence" value="ECO:0007669"/>
    <property type="project" value="TreeGrafter"/>
</dbReference>
<reference evidence="2 4" key="2">
    <citation type="submission" date="2019-04" db="EMBL/GenBank/DDBJ databases">
        <title>Draft genome sequence data and analysis of a Fermenting Bacterium, Geotoga petraea strain HO-Geo1, isolated from heavy-oil petroleum reservoir in Russia.</title>
        <authorList>
            <person name="Grouzdev D.S."/>
            <person name="Semenova E.M."/>
            <person name="Sokolova D.S."/>
            <person name="Tourova T.P."/>
            <person name="Poltaraus A.B."/>
            <person name="Nazina T.N."/>
        </authorList>
    </citation>
    <scope>NUCLEOTIDE SEQUENCE [LARGE SCALE GENOMIC DNA]</scope>
    <source>
        <strain evidence="2 4">HO-Geo1</strain>
    </source>
</reference>
<dbReference type="PANTHER" id="PTHR11669">
    <property type="entry name" value="REPLICATION FACTOR C / DNA POLYMERASE III GAMMA-TAU SUBUNIT"/>
    <property type="match status" value="1"/>
</dbReference>
<protein>
    <submittedName>
        <fullName evidence="1">DNA polymerase III, delta prime subunit</fullName>
    </submittedName>
</protein>
<dbReference type="InterPro" id="IPR050238">
    <property type="entry name" value="DNA_Rep/Repair_Clamp_Loader"/>
</dbReference>
<evidence type="ECO:0000313" key="1">
    <source>
        <dbReference type="EMBL" id="SDC22876.1"/>
    </source>
</evidence>
<dbReference type="OrthoDB" id="9810148at2"/>
<keyword evidence="3" id="KW-1185">Reference proteome</keyword>
<dbReference type="Pfam" id="PF13177">
    <property type="entry name" value="DNA_pol3_delta2"/>
    <property type="match status" value="1"/>
</dbReference>
<dbReference type="Proteomes" id="UP000199322">
    <property type="component" value="Unassembled WGS sequence"/>
</dbReference>
<dbReference type="EMBL" id="SRME01000002">
    <property type="protein sequence ID" value="TGG88338.1"/>
    <property type="molecule type" value="Genomic_DNA"/>
</dbReference>
<dbReference type="RefSeq" id="WP_091402764.1">
    <property type="nucleotide sequence ID" value="NZ_FMYV01000002.1"/>
</dbReference>
<organism evidence="1 3">
    <name type="scientific">Geotoga petraea</name>
    <dbReference type="NCBI Taxonomy" id="28234"/>
    <lineage>
        <taxon>Bacteria</taxon>
        <taxon>Thermotogati</taxon>
        <taxon>Thermotogota</taxon>
        <taxon>Thermotogae</taxon>
        <taxon>Petrotogales</taxon>
        <taxon>Petrotogaceae</taxon>
        <taxon>Geotoga</taxon>
    </lineage>
</organism>
<evidence type="ECO:0000313" key="3">
    <source>
        <dbReference type="Proteomes" id="UP000199322"/>
    </source>
</evidence>
<dbReference type="InterPro" id="IPR027417">
    <property type="entry name" value="P-loop_NTPase"/>
</dbReference>
<sequence length="333" mass="39465">MSSILNLNLDKFAGKSICFYSSEIFNNRKFIEDKISKINDFNKLDLLNLEPIKGNIKIDQIREIHEFLKYKPNYSNIKIVVINEIDKLNESAENSLLKILEEPPTFALIITHTNSWNNLLPTTRSRLTRFDIPIKNLEFEKFNSIKENNIKLFQIYSALGYEYVYYFNNLDEKSLTGFIRTVNEIDFDKALKFLISYKSDTRSKVFFIFSYYYILKKIITENSDEILNKTILKLKGIKNSLDNPIEFLKMISLLSNILIHDSLISKMTNKWKFMYNYDLIEFFGIEDYKIDLELLFDTFEYNNKIINSSVSNHNFTLEVITHFIRIKETYSKN</sequence>
<reference evidence="1 3" key="1">
    <citation type="submission" date="2016-10" db="EMBL/GenBank/DDBJ databases">
        <authorList>
            <person name="de Groot N.N."/>
        </authorList>
    </citation>
    <scope>NUCLEOTIDE SEQUENCE [LARGE SCALE GENOMIC DNA]</scope>
    <source>
        <strain evidence="1 3">WG14</strain>
    </source>
</reference>
<evidence type="ECO:0000313" key="4">
    <source>
        <dbReference type="Proteomes" id="UP000297288"/>
    </source>
</evidence>
<dbReference type="Proteomes" id="UP000297288">
    <property type="component" value="Unassembled WGS sequence"/>
</dbReference>
<dbReference type="AlphaFoldDB" id="A0A1G6JXY4"/>